<accession>A0AAV7P894</accession>
<comment type="caution">
    <text evidence="2">The sequence shown here is derived from an EMBL/GenBank/DDBJ whole genome shotgun (WGS) entry which is preliminary data.</text>
</comment>
<sequence>MNGGSWRKTESGAESDGYVQGSERDGIPKMIHRRRTQGDSQEKMPIPNCCDEGDEPDRERVGYTSHRRITRTLKSEGREGAENV</sequence>
<dbReference type="EMBL" id="JANPWB010000011">
    <property type="protein sequence ID" value="KAJ1124536.1"/>
    <property type="molecule type" value="Genomic_DNA"/>
</dbReference>
<evidence type="ECO:0000313" key="2">
    <source>
        <dbReference type="EMBL" id="KAJ1124536.1"/>
    </source>
</evidence>
<reference evidence="2" key="1">
    <citation type="journal article" date="2022" name="bioRxiv">
        <title>Sequencing and chromosome-scale assembly of the giantPleurodeles waltlgenome.</title>
        <authorList>
            <person name="Brown T."/>
            <person name="Elewa A."/>
            <person name="Iarovenko S."/>
            <person name="Subramanian E."/>
            <person name="Araus A.J."/>
            <person name="Petzold A."/>
            <person name="Susuki M."/>
            <person name="Suzuki K.-i.T."/>
            <person name="Hayashi T."/>
            <person name="Toyoda A."/>
            <person name="Oliveira C."/>
            <person name="Osipova E."/>
            <person name="Leigh N.D."/>
            <person name="Simon A."/>
            <person name="Yun M.H."/>
        </authorList>
    </citation>
    <scope>NUCLEOTIDE SEQUENCE</scope>
    <source>
        <strain evidence="2">20211129_DDA</strain>
        <tissue evidence="2">Liver</tissue>
    </source>
</reference>
<feature type="region of interest" description="Disordered" evidence="1">
    <location>
        <begin position="1"/>
        <end position="84"/>
    </location>
</feature>
<feature type="compositionally biased region" description="Basic and acidic residues" evidence="1">
    <location>
        <begin position="73"/>
        <end position="84"/>
    </location>
</feature>
<protein>
    <submittedName>
        <fullName evidence="2">Uncharacterized protein</fullName>
    </submittedName>
</protein>
<dbReference type="Proteomes" id="UP001066276">
    <property type="component" value="Chromosome 7"/>
</dbReference>
<evidence type="ECO:0000256" key="1">
    <source>
        <dbReference type="SAM" id="MobiDB-lite"/>
    </source>
</evidence>
<proteinExistence type="predicted"/>
<keyword evidence="3" id="KW-1185">Reference proteome</keyword>
<evidence type="ECO:0000313" key="3">
    <source>
        <dbReference type="Proteomes" id="UP001066276"/>
    </source>
</evidence>
<name>A0AAV7P894_PLEWA</name>
<organism evidence="2 3">
    <name type="scientific">Pleurodeles waltl</name>
    <name type="common">Iberian ribbed newt</name>
    <dbReference type="NCBI Taxonomy" id="8319"/>
    <lineage>
        <taxon>Eukaryota</taxon>
        <taxon>Metazoa</taxon>
        <taxon>Chordata</taxon>
        <taxon>Craniata</taxon>
        <taxon>Vertebrata</taxon>
        <taxon>Euteleostomi</taxon>
        <taxon>Amphibia</taxon>
        <taxon>Batrachia</taxon>
        <taxon>Caudata</taxon>
        <taxon>Salamandroidea</taxon>
        <taxon>Salamandridae</taxon>
        <taxon>Pleurodelinae</taxon>
        <taxon>Pleurodeles</taxon>
    </lineage>
</organism>
<dbReference type="AlphaFoldDB" id="A0AAV7P894"/>
<gene>
    <name evidence="2" type="ORF">NDU88_002987</name>
</gene>